<evidence type="ECO:0000313" key="2">
    <source>
        <dbReference type="EMBL" id="KAK6539310.1"/>
    </source>
</evidence>
<gene>
    <name evidence="2" type="ORF">TWF694_009544</name>
</gene>
<name>A0AAV9XC64_9PEZI</name>
<comment type="caution">
    <text evidence="2">The sequence shown here is derived from an EMBL/GenBank/DDBJ whole genome shotgun (WGS) entry which is preliminary data.</text>
</comment>
<feature type="region of interest" description="Disordered" evidence="1">
    <location>
        <begin position="28"/>
        <end position="81"/>
    </location>
</feature>
<feature type="compositionally biased region" description="Basic and acidic residues" evidence="1">
    <location>
        <begin position="48"/>
        <end position="59"/>
    </location>
</feature>
<dbReference type="AlphaFoldDB" id="A0AAV9XC64"/>
<feature type="compositionally biased region" description="Basic residues" evidence="1">
    <location>
        <begin position="31"/>
        <end position="47"/>
    </location>
</feature>
<feature type="compositionally biased region" description="Basic and acidic residues" evidence="1">
    <location>
        <begin position="102"/>
        <end position="117"/>
    </location>
</feature>
<protein>
    <submittedName>
        <fullName evidence="2">Uncharacterized protein</fullName>
    </submittedName>
</protein>
<proteinExistence type="predicted"/>
<organism evidence="2 3">
    <name type="scientific">Orbilia ellipsospora</name>
    <dbReference type="NCBI Taxonomy" id="2528407"/>
    <lineage>
        <taxon>Eukaryota</taxon>
        <taxon>Fungi</taxon>
        <taxon>Dikarya</taxon>
        <taxon>Ascomycota</taxon>
        <taxon>Pezizomycotina</taxon>
        <taxon>Orbiliomycetes</taxon>
        <taxon>Orbiliales</taxon>
        <taxon>Orbiliaceae</taxon>
        <taxon>Orbilia</taxon>
    </lineage>
</organism>
<dbReference type="Proteomes" id="UP001365542">
    <property type="component" value="Unassembled WGS sequence"/>
</dbReference>
<accession>A0AAV9XC64</accession>
<feature type="region of interest" description="Disordered" evidence="1">
    <location>
        <begin position="102"/>
        <end position="214"/>
    </location>
</feature>
<sequence length="381" mass="45027">MLKIPDLSNIYLWLMKSKIDQTICSCLHPQGPRKKRRRRSRKNKRKGKEQSDCEIKQEEQSDCEFEELEEPEKPDDNAWTPEKYQAFVKQLWARRTFKRDDKSVRVEDNLTTEEKIERHRRLVRELNFSPSPEPDEGEPTEPNEEEPTEPDEEELAELDEEEFERHEQLVRELNFSPSPEPDEEAPTESTEMTEREKENARITKYRHQNPHLSKSLLRCMDKQVMKGRKMRASHAWEEKLRELQVREVKEKIKAAKKAGIKKADLPPWEIEMPGPQPKSAIQKIVRSTRKHTKRWLQAQECLNAPRKPLPKRKPEPPKPTDGTFHLPDKCLHTSWFSYNSNKLGPPTTLSHQDFDRPFIAAGLKRTRNIMTKCNFPNTRRS</sequence>
<feature type="compositionally biased region" description="Basic and acidic residues" evidence="1">
    <location>
        <begin position="192"/>
        <end position="201"/>
    </location>
</feature>
<reference evidence="2 3" key="1">
    <citation type="submission" date="2019-10" db="EMBL/GenBank/DDBJ databases">
        <authorList>
            <person name="Palmer J.M."/>
        </authorList>
    </citation>
    <scope>NUCLEOTIDE SEQUENCE [LARGE SCALE GENOMIC DNA]</scope>
    <source>
        <strain evidence="2 3">TWF694</strain>
    </source>
</reference>
<feature type="region of interest" description="Disordered" evidence="1">
    <location>
        <begin position="304"/>
        <end position="324"/>
    </location>
</feature>
<dbReference type="EMBL" id="JAVHJO010000006">
    <property type="protein sequence ID" value="KAK6539310.1"/>
    <property type="molecule type" value="Genomic_DNA"/>
</dbReference>
<feature type="compositionally biased region" description="Acidic residues" evidence="1">
    <location>
        <begin position="133"/>
        <end position="162"/>
    </location>
</feature>
<feature type="compositionally biased region" description="Acidic residues" evidence="1">
    <location>
        <begin position="60"/>
        <end position="73"/>
    </location>
</feature>
<evidence type="ECO:0000256" key="1">
    <source>
        <dbReference type="SAM" id="MobiDB-lite"/>
    </source>
</evidence>
<evidence type="ECO:0000313" key="3">
    <source>
        <dbReference type="Proteomes" id="UP001365542"/>
    </source>
</evidence>
<keyword evidence="3" id="KW-1185">Reference proteome</keyword>